<dbReference type="Proteomes" id="UP000076218">
    <property type="component" value="Unassembled WGS sequence"/>
</dbReference>
<evidence type="ECO:0000256" key="8">
    <source>
        <dbReference type="ARBA" id="ARBA00022989"/>
    </source>
</evidence>
<keyword evidence="6" id="KW-0547">Nucleotide-binding</keyword>
<evidence type="ECO:0000256" key="11">
    <source>
        <dbReference type="SAM" id="MobiDB-lite"/>
    </source>
</evidence>
<dbReference type="PROSITE" id="PS50893">
    <property type="entry name" value="ABC_TRANSPORTER_2"/>
    <property type="match status" value="1"/>
</dbReference>
<feature type="compositionally biased region" description="Low complexity" evidence="11">
    <location>
        <begin position="585"/>
        <end position="594"/>
    </location>
</feature>
<dbReference type="InterPro" id="IPR017871">
    <property type="entry name" value="ABC_transporter-like_CS"/>
</dbReference>
<dbReference type="SUPFAM" id="SSF52540">
    <property type="entry name" value="P-loop containing nucleoside triphosphate hydrolases"/>
    <property type="match status" value="1"/>
</dbReference>
<proteinExistence type="inferred from homology"/>
<dbReference type="GO" id="GO:0034040">
    <property type="term" value="F:ATPase-coupled lipid transmembrane transporter activity"/>
    <property type="evidence" value="ECO:0007669"/>
    <property type="project" value="TreeGrafter"/>
</dbReference>
<evidence type="ECO:0000313" key="15">
    <source>
        <dbReference type="EMBL" id="KZC94337.1"/>
    </source>
</evidence>
<keyword evidence="5 12" id="KW-0812">Transmembrane</keyword>
<feature type="transmembrane region" description="Helical" evidence="12">
    <location>
        <begin position="134"/>
        <end position="160"/>
    </location>
</feature>
<evidence type="ECO:0000256" key="12">
    <source>
        <dbReference type="SAM" id="Phobius"/>
    </source>
</evidence>
<name>A0A154UZ42_9MICO</name>
<dbReference type="STRING" id="31965.AWH51_13515"/>
<feature type="transmembrane region" description="Helical" evidence="12">
    <location>
        <begin position="166"/>
        <end position="184"/>
    </location>
</feature>
<dbReference type="EMBL" id="LQXA01000044">
    <property type="protein sequence ID" value="KZC94337.1"/>
    <property type="molecule type" value="Genomic_DNA"/>
</dbReference>
<dbReference type="GO" id="GO:0005524">
    <property type="term" value="F:ATP binding"/>
    <property type="evidence" value="ECO:0007669"/>
    <property type="project" value="UniProtKB-KW"/>
</dbReference>
<dbReference type="PROSITE" id="PS00211">
    <property type="entry name" value="ABC_TRANSPORTER_1"/>
    <property type="match status" value="1"/>
</dbReference>
<organism evidence="15 16">
    <name type="scientific">Clavibacter tessellarius</name>
    <dbReference type="NCBI Taxonomy" id="31965"/>
    <lineage>
        <taxon>Bacteria</taxon>
        <taxon>Bacillati</taxon>
        <taxon>Actinomycetota</taxon>
        <taxon>Actinomycetes</taxon>
        <taxon>Micrococcales</taxon>
        <taxon>Microbacteriaceae</taxon>
        <taxon>Clavibacter</taxon>
    </lineage>
</organism>
<feature type="transmembrane region" description="Helical" evidence="12">
    <location>
        <begin position="65"/>
        <end position="84"/>
    </location>
</feature>
<accession>A0A154UZ42</accession>
<evidence type="ECO:0000256" key="5">
    <source>
        <dbReference type="ARBA" id="ARBA00022692"/>
    </source>
</evidence>
<dbReference type="PANTHER" id="PTHR24221">
    <property type="entry name" value="ATP-BINDING CASSETTE SUB-FAMILY B"/>
    <property type="match status" value="1"/>
</dbReference>
<keyword evidence="3" id="KW-1003">Cell membrane</keyword>
<dbReference type="GO" id="GO:0016887">
    <property type="term" value="F:ATP hydrolysis activity"/>
    <property type="evidence" value="ECO:0007669"/>
    <property type="project" value="InterPro"/>
</dbReference>
<dbReference type="FunFam" id="3.40.50.300:FF:000221">
    <property type="entry name" value="Multidrug ABC transporter ATP-binding protein"/>
    <property type="match status" value="1"/>
</dbReference>
<feature type="domain" description="ABC transmembrane type-1" evidence="14">
    <location>
        <begin position="29"/>
        <end position="313"/>
    </location>
</feature>
<evidence type="ECO:0000259" key="13">
    <source>
        <dbReference type="PROSITE" id="PS50893"/>
    </source>
</evidence>
<dbReference type="InterPro" id="IPR003593">
    <property type="entry name" value="AAA+_ATPase"/>
</dbReference>
<feature type="transmembrane region" description="Helical" evidence="12">
    <location>
        <begin position="259"/>
        <end position="282"/>
    </location>
</feature>
<evidence type="ECO:0000256" key="4">
    <source>
        <dbReference type="ARBA" id="ARBA00022519"/>
    </source>
</evidence>
<dbReference type="InterPro" id="IPR003439">
    <property type="entry name" value="ABC_transporter-like_ATP-bd"/>
</dbReference>
<dbReference type="AlphaFoldDB" id="A0A154UZ42"/>
<feature type="transmembrane region" description="Helical" evidence="12">
    <location>
        <begin position="28"/>
        <end position="53"/>
    </location>
</feature>
<feature type="region of interest" description="Disordered" evidence="11">
    <location>
        <begin position="581"/>
        <end position="604"/>
    </location>
</feature>
<gene>
    <name evidence="15" type="ORF">AWH51_13515</name>
</gene>
<comment type="similarity">
    <text evidence="10">Belongs to the ABC transporter superfamily. Siderophore-Fe(3+) uptake transporter (SIUT) (TC 3.A.1.21) family.</text>
</comment>
<feature type="domain" description="ABC transporter" evidence="13">
    <location>
        <begin position="347"/>
        <end position="580"/>
    </location>
</feature>
<dbReference type="OrthoDB" id="9806127at2"/>
<evidence type="ECO:0000256" key="3">
    <source>
        <dbReference type="ARBA" id="ARBA00022475"/>
    </source>
</evidence>
<dbReference type="Gene3D" id="1.20.1560.10">
    <property type="entry name" value="ABC transporter type 1, transmembrane domain"/>
    <property type="match status" value="1"/>
</dbReference>
<keyword evidence="4" id="KW-0997">Cell inner membrane</keyword>
<dbReference type="PANTHER" id="PTHR24221:SF654">
    <property type="entry name" value="ATP-BINDING CASSETTE SUB-FAMILY B MEMBER 6"/>
    <property type="match status" value="1"/>
</dbReference>
<reference evidence="15 16" key="1">
    <citation type="submission" date="2016-01" db="EMBL/GenBank/DDBJ databases">
        <title>Draft genome sequence of Clavibacter michiganensis subsp. tessellarius DOAB 609.</title>
        <authorList>
            <person name="Tambong J.T."/>
        </authorList>
    </citation>
    <scope>NUCLEOTIDE SEQUENCE [LARGE SCALE GENOMIC DNA]</scope>
    <source>
        <strain evidence="15 16">DOAB 609</strain>
    </source>
</reference>
<dbReference type="Pfam" id="PF00664">
    <property type="entry name" value="ABC_membrane"/>
    <property type="match status" value="1"/>
</dbReference>
<dbReference type="RefSeq" id="WP_063072236.1">
    <property type="nucleotide sequence ID" value="NZ_LQXA01000044.1"/>
</dbReference>
<keyword evidence="8 12" id="KW-1133">Transmembrane helix</keyword>
<dbReference type="PROSITE" id="PS50929">
    <property type="entry name" value="ABC_TM1F"/>
    <property type="match status" value="1"/>
</dbReference>
<comment type="subcellular location">
    <subcellularLocation>
        <location evidence="1">Cell inner membrane</location>
        <topology evidence="1">Multi-pass membrane protein</topology>
    </subcellularLocation>
</comment>
<evidence type="ECO:0000256" key="6">
    <source>
        <dbReference type="ARBA" id="ARBA00022741"/>
    </source>
</evidence>
<evidence type="ECO:0000256" key="7">
    <source>
        <dbReference type="ARBA" id="ARBA00022840"/>
    </source>
</evidence>
<evidence type="ECO:0000259" key="14">
    <source>
        <dbReference type="PROSITE" id="PS50929"/>
    </source>
</evidence>
<dbReference type="InterPro" id="IPR039421">
    <property type="entry name" value="Type_1_exporter"/>
</dbReference>
<dbReference type="InterPro" id="IPR036640">
    <property type="entry name" value="ABC1_TM_sf"/>
</dbReference>
<evidence type="ECO:0000256" key="10">
    <source>
        <dbReference type="ARBA" id="ARBA00023455"/>
    </source>
</evidence>
<dbReference type="Pfam" id="PF00005">
    <property type="entry name" value="ABC_tran"/>
    <property type="match status" value="1"/>
</dbReference>
<evidence type="ECO:0000313" key="16">
    <source>
        <dbReference type="Proteomes" id="UP000076218"/>
    </source>
</evidence>
<evidence type="ECO:0000256" key="2">
    <source>
        <dbReference type="ARBA" id="ARBA00022448"/>
    </source>
</evidence>
<dbReference type="SUPFAM" id="SSF90123">
    <property type="entry name" value="ABC transporter transmembrane region"/>
    <property type="match status" value="1"/>
</dbReference>
<dbReference type="CDD" id="cd07346">
    <property type="entry name" value="ABC_6TM_exporters"/>
    <property type="match status" value="1"/>
</dbReference>
<protein>
    <submittedName>
        <fullName evidence="15">ABC transporter ATP-binding protein</fullName>
    </submittedName>
</protein>
<keyword evidence="9 12" id="KW-0472">Membrane</keyword>
<keyword evidence="2" id="KW-0813">Transport</keyword>
<comment type="caution">
    <text evidence="15">The sequence shown here is derived from an EMBL/GenBank/DDBJ whole genome shotgun (WGS) entry which is preliminary data.</text>
</comment>
<evidence type="ECO:0000256" key="1">
    <source>
        <dbReference type="ARBA" id="ARBA00004429"/>
    </source>
</evidence>
<feature type="compositionally biased region" description="Basic and acidic residues" evidence="11">
    <location>
        <begin position="595"/>
        <end position="604"/>
    </location>
</feature>
<dbReference type="InterPro" id="IPR011527">
    <property type="entry name" value="ABC1_TM_dom"/>
</dbReference>
<dbReference type="GO" id="GO:0005886">
    <property type="term" value="C:plasma membrane"/>
    <property type="evidence" value="ECO:0007669"/>
    <property type="project" value="UniProtKB-SubCell"/>
</dbReference>
<dbReference type="SMART" id="SM00382">
    <property type="entry name" value="AAA"/>
    <property type="match status" value="1"/>
</dbReference>
<evidence type="ECO:0000256" key="9">
    <source>
        <dbReference type="ARBA" id="ARBA00023136"/>
    </source>
</evidence>
<dbReference type="Gene3D" id="3.40.50.300">
    <property type="entry name" value="P-loop containing nucleotide triphosphate hydrolases"/>
    <property type="match status" value="1"/>
</dbReference>
<dbReference type="InterPro" id="IPR027417">
    <property type="entry name" value="P-loop_NTPase"/>
</dbReference>
<keyword evidence="7 15" id="KW-0067">ATP-binding</keyword>
<dbReference type="GO" id="GO:0140359">
    <property type="term" value="F:ABC-type transporter activity"/>
    <property type="evidence" value="ECO:0007669"/>
    <property type="project" value="InterPro"/>
</dbReference>
<sequence length="604" mass="62306">MTGTEGAPVATGQPATVAVAVRAVRVRLAAAVLLQAAASASGLAAVVAVAEIGRAAVADPGGPPAWGGVVLAAVAGLASLLLGATADTLTHLADADLQLDLRRRIVARLGRVPLAWFDAHDAGRVRQAVQQDVAALHALVAHTLLDVTRLVVVTVASLVYLLTLDVPLALVCLLPLVAGVFLFARAMSGAMSSMAEYGRASAEIAGSVVEFADGIQVVRSFGRPGRAHARYLQAVDAFAAFFGAWVARTTAVTTASWLTVSPIGVLALVVPVGGAMVAAGALPAADLAPFLLLAPAMAAPVGVIGPRAQAIRGAVDAAKAVDEVLRAPVEPEVADPREPDARHGAGLVLRGVGFSYDGERDALRDVDLDLEPGSVTAVVGPSGSGKSTLAALVARLRLPTRGTLELGGVDVRDATPAAWHAQVGCVLQDTVLLRDTALENLRLGRPDASLDEVRAAARIAQVDDVIDALPDGYSTVLDPRGGLSGGEAQRIALARALVADCPVLVLDEPMAHADPSTAARMQRALTEATRGRTVLVVAHRLETVEDADRIVVMDAGRIVEQGTHAELLALDGLYARLRRTGALEPAPTATTRTTRTTDTDREER</sequence>